<evidence type="ECO:0000313" key="2">
    <source>
        <dbReference type="EMBL" id="JAH17677.1"/>
    </source>
</evidence>
<organism evidence="2">
    <name type="scientific">Anguilla anguilla</name>
    <name type="common">European freshwater eel</name>
    <name type="synonym">Muraena anguilla</name>
    <dbReference type="NCBI Taxonomy" id="7936"/>
    <lineage>
        <taxon>Eukaryota</taxon>
        <taxon>Metazoa</taxon>
        <taxon>Chordata</taxon>
        <taxon>Craniata</taxon>
        <taxon>Vertebrata</taxon>
        <taxon>Euteleostomi</taxon>
        <taxon>Actinopterygii</taxon>
        <taxon>Neopterygii</taxon>
        <taxon>Teleostei</taxon>
        <taxon>Anguilliformes</taxon>
        <taxon>Anguillidae</taxon>
        <taxon>Anguilla</taxon>
    </lineage>
</organism>
<dbReference type="AlphaFoldDB" id="A0A0E9QMD9"/>
<feature type="region of interest" description="Disordered" evidence="1">
    <location>
        <begin position="1"/>
        <end position="27"/>
    </location>
</feature>
<sequence>MYSSQSTHYSSICLRHQRVSGNQGNKN</sequence>
<protein>
    <submittedName>
        <fullName evidence="2">Uncharacterized protein</fullName>
    </submittedName>
</protein>
<reference evidence="2" key="2">
    <citation type="journal article" date="2015" name="Fish Shellfish Immunol.">
        <title>Early steps in the European eel (Anguilla anguilla)-Vibrio vulnificus interaction in the gills: Role of the RtxA13 toxin.</title>
        <authorList>
            <person name="Callol A."/>
            <person name="Pajuelo D."/>
            <person name="Ebbesson L."/>
            <person name="Teles M."/>
            <person name="MacKenzie S."/>
            <person name="Amaro C."/>
        </authorList>
    </citation>
    <scope>NUCLEOTIDE SEQUENCE</scope>
</reference>
<reference evidence="2" key="1">
    <citation type="submission" date="2014-11" db="EMBL/GenBank/DDBJ databases">
        <authorList>
            <person name="Amaro Gonzalez C."/>
        </authorList>
    </citation>
    <scope>NUCLEOTIDE SEQUENCE</scope>
</reference>
<proteinExistence type="predicted"/>
<accession>A0A0E9QMD9</accession>
<dbReference type="EMBL" id="GBXM01090900">
    <property type="protein sequence ID" value="JAH17677.1"/>
    <property type="molecule type" value="Transcribed_RNA"/>
</dbReference>
<feature type="compositionally biased region" description="Polar residues" evidence="1">
    <location>
        <begin position="1"/>
        <end position="10"/>
    </location>
</feature>
<evidence type="ECO:0000256" key="1">
    <source>
        <dbReference type="SAM" id="MobiDB-lite"/>
    </source>
</evidence>
<name>A0A0E9QMD9_ANGAN</name>